<proteinExistence type="predicted"/>
<keyword evidence="3" id="KW-0732">Signal</keyword>
<sequence>MYKLFVLAALAACASAAPGFPAVAVSPAVGSSVQSVSRSYDGSSSVSQYSKAVDTAFSSVRKYDTRVTNDARYLADAVVAAPAVTTYAHAPVVAAPAVTTYSHAPVVAAPAVATYAHAAPVAHGLLGVAYSAAPAVSHLSFDGFGAHYVW</sequence>
<evidence type="ECO:0008006" key="6">
    <source>
        <dbReference type="Google" id="ProtNLM"/>
    </source>
</evidence>
<dbReference type="Proteomes" id="UP000494040">
    <property type="component" value="Unassembled WGS sequence"/>
</dbReference>
<dbReference type="GO" id="GO:0042302">
    <property type="term" value="F:structural constituent of cuticle"/>
    <property type="evidence" value="ECO:0007669"/>
    <property type="project" value="UniProtKB-KW"/>
</dbReference>
<dbReference type="OMA" id="RKSDIRY"/>
<evidence type="ECO:0000313" key="4">
    <source>
        <dbReference type="EnsemblMetazoa" id="XP_014240737.1"/>
    </source>
</evidence>
<evidence type="ECO:0000256" key="2">
    <source>
        <dbReference type="ARBA" id="ARBA00022737"/>
    </source>
</evidence>
<dbReference type="PANTHER" id="PTHR39068">
    <property type="entry name" value="LARVAL/PUPAL CUTICLE PROTEIN H1C-LIKE PROTEIN-RELATED"/>
    <property type="match status" value="1"/>
</dbReference>
<protein>
    <recommendedName>
        <fullName evidence="6">CPF family cuticle protein</fullName>
    </recommendedName>
</protein>
<dbReference type="KEGG" id="clec:106661705"/>
<dbReference type="GeneID" id="106661705"/>
<reference evidence="4" key="1">
    <citation type="submission" date="2022-01" db="UniProtKB">
        <authorList>
            <consortium name="EnsemblMetazoa"/>
        </authorList>
    </citation>
    <scope>IDENTIFICATION</scope>
</reference>
<dbReference type="Pfam" id="PF11018">
    <property type="entry name" value="Cuticle_3"/>
    <property type="match status" value="1"/>
</dbReference>
<feature type="signal peptide" evidence="3">
    <location>
        <begin position="1"/>
        <end position="16"/>
    </location>
</feature>
<accession>A0A8I6RAC0</accession>
<evidence type="ECO:0000313" key="5">
    <source>
        <dbReference type="Proteomes" id="UP000494040"/>
    </source>
</evidence>
<name>A0A8I6RAC0_CIMLE</name>
<keyword evidence="2" id="KW-0677">Repeat</keyword>
<organism evidence="4 5">
    <name type="scientific">Cimex lectularius</name>
    <name type="common">Bed bug</name>
    <name type="synonym">Acanthia lectularia</name>
    <dbReference type="NCBI Taxonomy" id="79782"/>
    <lineage>
        <taxon>Eukaryota</taxon>
        <taxon>Metazoa</taxon>
        <taxon>Ecdysozoa</taxon>
        <taxon>Arthropoda</taxon>
        <taxon>Hexapoda</taxon>
        <taxon>Insecta</taxon>
        <taxon>Pterygota</taxon>
        <taxon>Neoptera</taxon>
        <taxon>Paraneoptera</taxon>
        <taxon>Hemiptera</taxon>
        <taxon>Heteroptera</taxon>
        <taxon>Panheteroptera</taxon>
        <taxon>Cimicomorpha</taxon>
        <taxon>Cimicidae</taxon>
        <taxon>Cimex</taxon>
    </lineage>
</organism>
<dbReference type="InterPro" id="IPR022727">
    <property type="entry name" value="Cuticle_C1"/>
</dbReference>
<evidence type="ECO:0000256" key="1">
    <source>
        <dbReference type="ARBA" id="ARBA00022460"/>
    </source>
</evidence>
<evidence type="ECO:0000256" key="3">
    <source>
        <dbReference type="SAM" id="SignalP"/>
    </source>
</evidence>
<keyword evidence="5" id="KW-1185">Reference proteome</keyword>
<dbReference type="RefSeq" id="XP_014240737.1">
    <property type="nucleotide sequence ID" value="XM_014385251.2"/>
</dbReference>
<dbReference type="AlphaFoldDB" id="A0A8I6RAC0"/>
<dbReference type="PANTHER" id="PTHR39068:SF2">
    <property type="entry name" value="MIP24391P"/>
    <property type="match status" value="1"/>
</dbReference>
<feature type="chain" id="PRO_5035282586" description="CPF family cuticle protein" evidence="3">
    <location>
        <begin position="17"/>
        <end position="150"/>
    </location>
</feature>
<keyword evidence="1" id="KW-0193">Cuticle</keyword>
<dbReference type="EnsemblMetazoa" id="XM_014385251.2">
    <property type="protein sequence ID" value="XP_014240737.1"/>
    <property type="gene ID" value="LOC106661705"/>
</dbReference>